<protein>
    <submittedName>
        <fullName evidence="1">Uncharacterized protein</fullName>
    </submittedName>
</protein>
<proteinExistence type="predicted"/>
<reference evidence="1 2" key="1">
    <citation type="journal article" date="2011" name="EMBO J.">
        <title>Structural diversity of bacterial flagellar motors.</title>
        <authorList>
            <person name="Chen S."/>
            <person name="Beeby M."/>
            <person name="Murphy G.E."/>
            <person name="Leadbetter J.R."/>
            <person name="Hendrixson D.R."/>
            <person name="Briegel A."/>
            <person name="Li Z."/>
            <person name="Shi J."/>
            <person name="Tocheva E.I."/>
            <person name="Muller A."/>
            <person name="Dobro M.J."/>
            <person name="Jensen G.J."/>
        </authorList>
    </citation>
    <scope>NUCLEOTIDE SEQUENCE [LARGE SCALE GENOMIC DNA]</scope>
    <source>
        <strain evidence="1 2">DSM 6540</strain>
    </source>
</reference>
<sequence length="38" mass="4186">MNKQNTAVYNALQSAFMEAAELDAFIKNSALKDTVHPC</sequence>
<evidence type="ECO:0000313" key="1">
    <source>
        <dbReference type="EMBL" id="EGO62586.1"/>
    </source>
</evidence>
<accession>F7NN08</accession>
<evidence type="ECO:0000313" key="2">
    <source>
        <dbReference type="Proteomes" id="UP000003240"/>
    </source>
</evidence>
<dbReference type="EMBL" id="AFGF01000197">
    <property type="protein sequence ID" value="EGO62586.1"/>
    <property type="molecule type" value="Genomic_DNA"/>
</dbReference>
<dbReference type="STRING" id="1009370.ALO_17456"/>
<comment type="caution">
    <text evidence="1">The sequence shown here is derived from an EMBL/GenBank/DDBJ whole genome shotgun (WGS) entry which is preliminary data.</text>
</comment>
<organism evidence="1 2">
    <name type="scientific">Acetonema longum DSM 6540</name>
    <dbReference type="NCBI Taxonomy" id="1009370"/>
    <lineage>
        <taxon>Bacteria</taxon>
        <taxon>Bacillati</taxon>
        <taxon>Bacillota</taxon>
        <taxon>Negativicutes</taxon>
        <taxon>Acetonemataceae</taxon>
        <taxon>Acetonema</taxon>
    </lineage>
</organism>
<dbReference type="AlphaFoldDB" id="F7NN08"/>
<gene>
    <name evidence="1" type="ORF">ALO_17456</name>
</gene>
<dbReference type="Proteomes" id="UP000003240">
    <property type="component" value="Unassembled WGS sequence"/>
</dbReference>
<name>F7NN08_9FIRM</name>
<keyword evidence="2" id="KW-1185">Reference proteome</keyword>